<accession>A0AAV0D9R9</accession>
<sequence>MDWNRIHPSISAVEYELINVGFNDGLSEANRWNGFLHRNDLDAIGMDDIELIHRANLSADRNSVRGMVVVVIPSGRFSSKWEVVLGSSYRIPFEGSTEEAPSTYSSDDDYSHKQNLLKWHGSPTFDAKKGKVCDSISIVCGNIPQKNPSNIQQYRRWIIYMVKGVKWTSIQFRNTAIGIDFNDSIDPGKYMTNVEISRSEATETERFELYPVSRAINKWKNEQGMIGQDQYHHDQRHKTNIDDGKEEELMLFLQEAVRRKIQVMEFRILKFERYWEGRGARKKKKEMILVVSFRPP</sequence>
<name>A0AAV0D9R9_9ASTE</name>
<evidence type="ECO:0000313" key="2">
    <source>
        <dbReference type="Proteomes" id="UP001152523"/>
    </source>
</evidence>
<dbReference type="Proteomes" id="UP001152523">
    <property type="component" value="Unassembled WGS sequence"/>
</dbReference>
<keyword evidence="2" id="KW-1185">Reference proteome</keyword>
<protein>
    <submittedName>
        <fullName evidence="1">Uncharacterized protein</fullName>
    </submittedName>
</protein>
<comment type="caution">
    <text evidence="1">The sequence shown here is derived from an EMBL/GenBank/DDBJ whole genome shotgun (WGS) entry which is preliminary data.</text>
</comment>
<evidence type="ECO:0000313" key="1">
    <source>
        <dbReference type="EMBL" id="CAH9093328.1"/>
    </source>
</evidence>
<gene>
    <name evidence="1" type="ORF">CEPIT_LOCUS12453</name>
</gene>
<organism evidence="1 2">
    <name type="scientific">Cuscuta epithymum</name>
    <dbReference type="NCBI Taxonomy" id="186058"/>
    <lineage>
        <taxon>Eukaryota</taxon>
        <taxon>Viridiplantae</taxon>
        <taxon>Streptophyta</taxon>
        <taxon>Embryophyta</taxon>
        <taxon>Tracheophyta</taxon>
        <taxon>Spermatophyta</taxon>
        <taxon>Magnoliopsida</taxon>
        <taxon>eudicotyledons</taxon>
        <taxon>Gunneridae</taxon>
        <taxon>Pentapetalae</taxon>
        <taxon>asterids</taxon>
        <taxon>lamiids</taxon>
        <taxon>Solanales</taxon>
        <taxon>Convolvulaceae</taxon>
        <taxon>Cuscuteae</taxon>
        <taxon>Cuscuta</taxon>
        <taxon>Cuscuta subgen. Cuscuta</taxon>
    </lineage>
</organism>
<dbReference type="EMBL" id="CAMAPF010000075">
    <property type="protein sequence ID" value="CAH9093328.1"/>
    <property type="molecule type" value="Genomic_DNA"/>
</dbReference>
<dbReference type="AlphaFoldDB" id="A0AAV0D9R9"/>
<proteinExistence type="predicted"/>
<reference evidence="1" key="1">
    <citation type="submission" date="2022-07" db="EMBL/GenBank/DDBJ databases">
        <authorList>
            <person name="Macas J."/>
            <person name="Novak P."/>
            <person name="Neumann P."/>
        </authorList>
    </citation>
    <scope>NUCLEOTIDE SEQUENCE</scope>
</reference>